<evidence type="ECO:0000256" key="4">
    <source>
        <dbReference type="ARBA" id="ARBA00022618"/>
    </source>
</evidence>
<dbReference type="PANTHER" id="PTHR14527">
    <property type="entry name" value="PROTEIN MIS12 HOMOLOG"/>
    <property type="match status" value="1"/>
</dbReference>
<keyword evidence="8" id="KW-0131">Cell cycle</keyword>
<keyword evidence="4" id="KW-0132">Cell division</keyword>
<dbReference type="EMBL" id="CP119900">
    <property type="protein sequence ID" value="WFD21385.1"/>
    <property type="molecule type" value="Genomic_DNA"/>
</dbReference>
<evidence type="ECO:0000256" key="1">
    <source>
        <dbReference type="ARBA" id="ARBA00004629"/>
    </source>
</evidence>
<keyword evidence="3" id="KW-0158">Chromosome</keyword>
<evidence type="ECO:0000256" key="2">
    <source>
        <dbReference type="ARBA" id="ARBA00008643"/>
    </source>
</evidence>
<dbReference type="GO" id="GO:0000444">
    <property type="term" value="C:MIS12/MIND type complex"/>
    <property type="evidence" value="ECO:0007669"/>
    <property type="project" value="TreeGrafter"/>
</dbReference>
<dbReference type="AlphaFoldDB" id="A0AAF0J1U9"/>
<proteinExistence type="inferred from homology"/>
<evidence type="ECO:0000256" key="10">
    <source>
        <dbReference type="SAM" id="MobiDB-lite"/>
    </source>
</evidence>
<comment type="similarity">
    <text evidence="2">Belongs to the mis12 family.</text>
</comment>
<keyword evidence="12" id="KW-1185">Reference proteome</keyword>
<keyword evidence="5" id="KW-0498">Mitosis</keyword>
<keyword evidence="7" id="KW-0175">Coiled coil</keyword>
<evidence type="ECO:0000256" key="8">
    <source>
        <dbReference type="ARBA" id="ARBA00023306"/>
    </source>
</evidence>
<evidence type="ECO:0000256" key="5">
    <source>
        <dbReference type="ARBA" id="ARBA00022776"/>
    </source>
</evidence>
<dbReference type="Pfam" id="PF05859">
    <property type="entry name" value="Mis12"/>
    <property type="match status" value="1"/>
</dbReference>
<dbReference type="InterPro" id="IPR008685">
    <property type="entry name" value="Centromere_Mis12"/>
</dbReference>
<evidence type="ECO:0000256" key="7">
    <source>
        <dbReference type="ARBA" id="ARBA00023054"/>
    </source>
</evidence>
<dbReference type="PANTHER" id="PTHR14527:SF2">
    <property type="entry name" value="PROTEIN MIS12 HOMOLOG"/>
    <property type="match status" value="1"/>
</dbReference>
<keyword evidence="9" id="KW-0137">Centromere</keyword>
<dbReference type="GO" id="GO:0000070">
    <property type="term" value="P:mitotic sister chromatid segregation"/>
    <property type="evidence" value="ECO:0007669"/>
    <property type="project" value="TreeGrafter"/>
</dbReference>
<evidence type="ECO:0000313" key="12">
    <source>
        <dbReference type="Proteomes" id="UP001214415"/>
    </source>
</evidence>
<dbReference type="GO" id="GO:0005634">
    <property type="term" value="C:nucleus"/>
    <property type="evidence" value="ECO:0007669"/>
    <property type="project" value="InterPro"/>
</dbReference>
<gene>
    <name evidence="11" type="ORF">MEQU1_000033</name>
</gene>
<dbReference type="GO" id="GO:0051301">
    <property type="term" value="P:cell division"/>
    <property type="evidence" value="ECO:0007669"/>
    <property type="project" value="UniProtKB-KW"/>
</dbReference>
<comment type="subcellular location">
    <subcellularLocation>
        <location evidence="1">Chromosome</location>
        <location evidence="1">Centromere</location>
        <location evidence="1">Kinetochore</location>
    </subcellularLocation>
</comment>
<evidence type="ECO:0000313" key="11">
    <source>
        <dbReference type="EMBL" id="WFD21385.1"/>
    </source>
</evidence>
<protein>
    <submittedName>
        <fullName evidence="11">Uncharacterized protein</fullName>
    </submittedName>
</protein>
<dbReference type="Proteomes" id="UP001214415">
    <property type="component" value="Chromosome 1"/>
</dbReference>
<sequence length="278" mass="30785">MSSSDADDDREAARKHLFLTELFGIHPRALVDSLVVSANEHLYLLGSQLEQHVREHLGDAAEADRDAEQGVHAITTLLEHAIDHTMDTFELYCLRSIFVVTPEQSRWMTMSHHRGLDLRPTASSDDRSTEPLPEESSVSMVSDAEDRLRRRIACARATQHRLAQAEAASKVLLERAQVTAKAYSFILDGAKRFAAGGETPASALINVADEVSSNVYSVMEALDSLRGSDPLRVALSCTEAGKDAPLDDRREWEKGRDEYLNWEANRILASMKRAGSSV</sequence>
<evidence type="ECO:0000256" key="9">
    <source>
        <dbReference type="ARBA" id="ARBA00023328"/>
    </source>
</evidence>
<dbReference type="GO" id="GO:0051382">
    <property type="term" value="P:kinetochore assembly"/>
    <property type="evidence" value="ECO:0007669"/>
    <property type="project" value="TreeGrafter"/>
</dbReference>
<feature type="region of interest" description="Disordered" evidence="10">
    <location>
        <begin position="116"/>
        <end position="141"/>
    </location>
</feature>
<name>A0AAF0J1U9_9BASI</name>
<keyword evidence="6" id="KW-0995">Kinetochore</keyword>
<evidence type="ECO:0000256" key="3">
    <source>
        <dbReference type="ARBA" id="ARBA00022454"/>
    </source>
</evidence>
<evidence type="ECO:0000256" key="6">
    <source>
        <dbReference type="ARBA" id="ARBA00022838"/>
    </source>
</evidence>
<reference evidence="11" key="1">
    <citation type="submission" date="2023-03" db="EMBL/GenBank/DDBJ databases">
        <title>Mating type loci evolution in Malassezia.</title>
        <authorList>
            <person name="Coelho M.A."/>
        </authorList>
    </citation>
    <scope>NUCLEOTIDE SEQUENCE</scope>
    <source>
        <strain evidence="11">CBS 12830</strain>
    </source>
</reference>
<organism evidence="11 12">
    <name type="scientific">Malassezia equina</name>
    <dbReference type="NCBI Taxonomy" id="1381935"/>
    <lineage>
        <taxon>Eukaryota</taxon>
        <taxon>Fungi</taxon>
        <taxon>Dikarya</taxon>
        <taxon>Basidiomycota</taxon>
        <taxon>Ustilaginomycotina</taxon>
        <taxon>Malasseziomycetes</taxon>
        <taxon>Malasseziales</taxon>
        <taxon>Malasseziaceae</taxon>
        <taxon>Malassezia</taxon>
    </lineage>
</organism>
<accession>A0AAF0J1U9</accession>